<dbReference type="EMBL" id="BAABHK010000004">
    <property type="protein sequence ID" value="GAA4626259.1"/>
    <property type="molecule type" value="Genomic_DNA"/>
</dbReference>
<keyword evidence="4" id="KW-1185">Reference proteome</keyword>
<evidence type="ECO:0000256" key="1">
    <source>
        <dbReference type="SAM" id="MobiDB-lite"/>
    </source>
</evidence>
<evidence type="ECO:0000313" key="3">
    <source>
        <dbReference type="EMBL" id="GAA4626259.1"/>
    </source>
</evidence>
<dbReference type="Proteomes" id="UP001501442">
    <property type="component" value="Unassembled WGS sequence"/>
</dbReference>
<dbReference type="RefSeq" id="WP_345431762.1">
    <property type="nucleotide sequence ID" value="NZ_BAABHK010000004.1"/>
</dbReference>
<dbReference type="InterPro" id="IPR007278">
    <property type="entry name" value="DUF397"/>
</dbReference>
<protein>
    <recommendedName>
        <fullName evidence="2">DUF397 domain-containing protein</fullName>
    </recommendedName>
</protein>
<sequence length="64" mass="6730">MSDEVPWRKSSRSSGQGGDCVEVAPWRKSSRSSGQGGNCVEVARVTVEESAVGGLPHDGSVLDR</sequence>
<feature type="region of interest" description="Disordered" evidence="1">
    <location>
        <begin position="1"/>
        <end position="38"/>
    </location>
</feature>
<name>A0ABP8UA31_9ACTN</name>
<proteinExistence type="predicted"/>
<feature type="domain" description="DUF397" evidence="2">
    <location>
        <begin position="24"/>
        <end position="46"/>
    </location>
</feature>
<gene>
    <name evidence="3" type="ORF">GCM10023196_033750</name>
</gene>
<evidence type="ECO:0000259" key="2">
    <source>
        <dbReference type="Pfam" id="PF04149"/>
    </source>
</evidence>
<organism evidence="3 4">
    <name type="scientific">Actinoallomurus vinaceus</name>
    <dbReference type="NCBI Taxonomy" id="1080074"/>
    <lineage>
        <taxon>Bacteria</taxon>
        <taxon>Bacillati</taxon>
        <taxon>Actinomycetota</taxon>
        <taxon>Actinomycetes</taxon>
        <taxon>Streptosporangiales</taxon>
        <taxon>Thermomonosporaceae</taxon>
        <taxon>Actinoallomurus</taxon>
    </lineage>
</organism>
<accession>A0ABP8UA31</accession>
<evidence type="ECO:0000313" key="4">
    <source>
        <dbReference type="Proteomes" id="UP001501442"/>
    </source>
</evidence>
<reference evidence="4" key="1">
    <citation type="journal article" date="2019" name="Int. J. Syst. Evol. Microbiol.">
        <title>The Global Catalogue of Microorganisms (GCM) 10K type strain sequencing project: providing services to taxonomists for standard genome sequencing and annotation.</title>
        <authorList>
            <consortium name="The Broad Institute Genomics Platform"/>
            <consortium name="The Broad Institute Genome Sequencing Center for Infectious Disease"/>
            <person name="Wu L."/>
            <person name="Ma J."/>
        </authorList>
    </citation>
    <scope>NUCLEOTIDE SEQUENCE [LARGE SCALE GENOMIC DNA]</scope>
    <source>
        <strain evidence="4">JCM 17939</strain>
    </source>
</reference>
<dbReference type="Pfam" id="PF04149">
    <property type="entry name" value="DUF397"/>
    <property type="match status" value="1"/>
</dbReference>
<comment type="caution">
    <text evidence="3">The sequence shown here is derived from an EMBL/GenBank/DDBJ whole genome shotgun (WGS) entry which is preliminary data.</text>
</comment>